<dbReference type="Gene3D" id="3.40.50.11500">
    <property type="match status" value="1"/>
</dbReference>
<feature type="domain" description="UDENN" evidence="2">
    <location>
        <begin position="9"/>
        <end position="213"/>
    </location>
</feature>
<dbReference type="InterPro" id="IPR037516">
    <property type="entry name" value="Tripartite_DENN"/>
</dbReference>
<dbReference type="Pfam" id="PF02141">
    <property type="entry name" value="DENN"/>
    <property type="match status" value="1"/>
</dbReference>
<keyword evidence="4" id="KW-1185">Reference proteome</keyword>
<organism evidence="3 4">
    <name type="scientific">Saguinus oedipus</name>
    <name type="common">Cotton-top tamarin</name>
    <name type="synonym">Oedipomidas oedipus</name>
    <dbReference type="NCBI Taxonomy" id="9490"/>
    <lineage>
        <taxon>Eukaryota</taxon>
        <taxon>Metazoa</taxon>
        <taxon>Chordata</taxon>
        <taxon>Craniata</taxon>
        <taxon>Vertebrata</taxon>
        <taxon>Euteleostomi</taxon>
        <taxon>Mammalia</taxon>
        <taxon>Eutheria</taxon>
        <taxon>Euarchontoglires</taxon>
        <taxon>Primates</taxon>
        <taxon>Haplorrhini</taxon>
        <taxon>Platyrrhini</taxon>
        <taxon>Cebidae</taxon>
        <taxon>Callitrichinae</taxon>
        <taxon>Saguinus</taxon>
    </lineage>
</organism>
<evidence type="ECO:0000313" key="4">
    <source>
        <dbReference type="Proteomes" id="UP001266305"/>
    </source>
</evidence>
<reference evidence="3 4" key="1">
    <citation type="submission" date="2023-05" db="EMBL/GenBank/DDBJ databases">
        <title>B98-5 Cell Line De Novo Hybrid Assembly: An Optical Mapping Approach.</title>
        <authorList>
            <person name="Kananen K."/>
            <person name="Auerbach J.A."/>
            <person name="Kautto E."/>
            <person name="Blachly J.S."/>
        </authorList>
    </citation>
    <scope>NUCLEOTIDE SEQUENCE [LARGE SCALE GENOMIC DNA]</scope>
    <source>
        <strain evidence="3">B95-8</strain>
        <tissue evidence="3">Cell line</tissue>
    </source>
</reference>
<dbReference type="PANTHER" id="PTHR15288">
    <property type="entry name" value="DENN DOMAIN-CONTAINING PROTEIN 2"/>
    <property type="match status" value="1"/>
</dbReference>
<dbReference type="Gene3D" id="3.30.450.200">
    <property type="match status" value="1"/>
</dbReference>
<dbReference type="EMBL" id="JASSZA010000012">
    <property type="protein sequence ID" value="KAK2096737.1"/>
    <property type="molecule type" value="Genomic_DNA"/>
</dbReference>
<comment type="caution">
    <text evidence="3">The sequence shown here is derived from an EMBL/GenBank/DDBJ whole genome shotgun (WGS) entry which is preliminary data.</text>
</comment>
<accession>A0ABQ9UI50</accession>
<dbReference type="SMART" id="SM00799">
    <property type="entry name" value="DENN"/>
    <property type="match status" value="1"/>
</dbReference>
<keyword evidence="1" id="KW-0344">Guanine-nucleotide releasing factor</keyword>
<name>A0ABQ9UI50_SAGOE</name>
<sequence length="213" mass="24448">MGQLRWNDRQPRVETKHRISFQTTATLWSQWEQKVRLLPKTTGEYILLSAGNSPMDSQIWLPSPMRLRFPNGPQEEKEQGEWQPGGKGKRLPEVYCIISRLGCFSLFSKILDEVEKRRGISPALVQPLMRSVMEAPFPALGKTILVKNFLPGSGTEVIELCRPLDSRLEHVDFESLFSSLSVRHLVCVFASLLLERRVIFIADKLRYPLGYFC</sequence>
<dbReference type="PANTHER" id="PTHR15288:SF3">
    <property type="entry name" value="DENN DOMAIN-CONTAINING PROTEIN 2A"/>
    <property type="match status" value="1"/>
</dbReference>
<evidence type="ECO:0000259" key="2">
    <source>
        <dbReference type="PROSITE" id="PS50211"/>
    </source>
</evidence>
<dbReference type="InterPro" id="IPR001194">
    <property type="entry name" value="cDENN_dom"/>
</dbReference>
<dbReference type="PROSITE" id="PS50211">
    <property type="entry name" value="DENN"/>
    <property type="match status" value="1"/>
</dbReference>
<proteinExistence type="predicted"/>
<dbReference type="InterPro" id="IPR043153">
    <property type="entry name" value="DENN_C"/>
</dbReference>
<dbReference type="InterPro" id="IPR051942">
    <property type="entry name" value="DENN_domain_containing_2"/>
</dbReference>
<evidence type="ECO:0000256" key="1">
    <source>
        <dbReference type="ARBA" id="ARBA00022658"/>
    </source>
</evidence>
<protein>
    <recommendedName>
        <fullName evidence="2">UDENN domain-containing protein</fullName>
    </recommendedName>
</protein>
<evidence type="ECO:0000313" key="3">
    <source>
        <dbReference type="EMBL" id="KAK2096737.1"/>
    </source>
</evidence>
<dbReference type="Proteomes" id="UP001266305">
    <property type="component" value="Unassembled WGS sequence"/>
</dbReference>
<gene>
    <name evidence="3" type="ORF">P7K49_025771</name>
</gene>